<dbReference type="GO" id="GO:0022857">
    <property type="term" value="F:transmembrane transporter activity"/>
    <property type="evidence" value="ECO:0007669"/>
    <property type="project" value="TreeGrafter"/>
</dbReference>
<evidence type="ECO:0000259" key="2">
    <source>
        <dbReference type="PROSITE" id="PS50893"/>
    </source>
</evidence>
<name>A0A6N2TLF4_9BIFI</name>
<sequence>MSDKDNELNERPDETVTEAETTEAAETSDAAVESTTEAGTDATTDVDAASIDFDVIYDDDEDETDAAADTESSETVDVPSAAEQNDETADADIVKDNANRVNETLALHKSDDIESLDARATAASDSATSVSSRLNREIKRTRKKDAFFLKSNPTFALNHVTVTHRKTGRNILDDLSLAFQAGATHAVLVDAEDDEQHQALLATMVGMIRPDRGNVMNKSANLNEVEPLDVLGHRIGFIPQRFAVRGELDAESNILYAMDASNRNFLKPKPVIARELLKRVGFTEATSGLPIGKLSELDQRRVAIARALCCEAEVIVADEPTVGLDRDEAAEVLALLSKFKRDADRKRAIIVVTVNPEVADAMEHSVELE</sequence>
<feature type="compositionally biased region" description="Acidic residues" evidence="1">
    <location>
        <begin position="55"/>
        <end position="74"/>
    </location>
</feature>
<feature type="compositionally biased region" description="Low complexity" evidence="1">
    <location>
        <begin position="24"/>
        <end position="52"/>
    </location>
</feature>
<proteinExistence type="predicted"/>
<dbReference type="Proteomes" id="UP000429211">
    <property type="component" value="Unassembled WGS sequence"/>
</dbReference>
<dbReference type="GO" id="GO:0016887">
    <property type="term" value="F:ATP hydrolysis activity"/>
    <property type="evidence" value="ECO:0007669"/>
    <property type="project" value="InterPro"/>
</dbReference>
<feature type="domain" description="ABC transporter" evidence="2">
    <location>
        <begin position="157"/>
        <end position="368"/>
    </location>
</feature>
<dbReference type="Gene3D" id="3.40.50.300">
    <property type="entry name" value="P-loop containing nucleotide triphosphate hydrolases"/>
    <property type="match status" value="1"/>
</dbReference>
<dbReference type="Pfam" id="PF00005">
    <property type="entry name" value="ABC_tran"/>
    <property type="match status" value="1"/>
</dbReference>
<keyword evidence="4" id="KW-0547">Nucleotide-binding</keyword>
<dbReference type="RefSeq" id="WP_129880225.1">
    <property type="nucleotide sequence ID" value="NZ_CACRSP010000006.1"/>
</dbReference>
<dbReference type="EMBL" id="WDPD01000004">
    <property type="protein sequence ID" value="KAB7461435.1"/>
    <property type="molecule type" value="Genomic_DNA"/>
</dbReference>
<protein>
    <submittedName>
        <fullName evidence="3">ATP-binding cassette domain-containing protein</fullName>
    </submittedName>
    <submittedName>
        <fullName evidence="4">Macrolide export ATP-binding/permease protein MacB</fullName>
        <ecNumber evidence="4">3.6.3.-</ecNumber>
    </submittedName>
</protein>
<reference evidence="4" key="2">
    <citation type="submission" date="2019-11" db="EMBL/GenBank/DDBJ databases">
        <authorList>
            <person name="Feng L."/>
        </authorList>
    </citation>
    <scope>NUCLEOTIDE SEQUENCE</scope>
    <source>
        <strain evidence="4">BdentiumLFYP24</strain>
    </source>
</reference>
<dbReference type="EC" id="3.6.3.-" evidence="4"/>
<dbReference type="EMBL" id="CACRSP010000006">
    <property type="protein sequence ID" value="VYT06388.1"/>
    <property type="molecule type" value="Genomic_DNA"/>
</dbReference>
<evidence type="ECO:0000313" key="3">
    <source>
        <dbReference type="EMBL" id="KAB7461435.1"/>
    </source>
</evidence>
<dbReference type="GO" id="GO:0005886">
    <property type="term" value="C:plasma membrane"/>
    <property type="evidence" value="ECO:0007669"/>
    <property type="project" value="TreeGrafter"/>
</dbReference>
<keyword evidence="4" id="KW-0378">Hydrolase</keyword>
<keyword evidence="4" id="KW-0067">ATP-binding</keyword>
<feature type="region of interest" description="Disordered" evidence="1">
    <location>
        <begin position="1"/>
        <end position="87"/>
    </location>
</feature>
<dbReference type="GO" id="GO:0005524">
    <property type="term" value="F:ATP binding"/>
    <property type="evidence" value="ECO:0007669"/>
    <property type="project" value="UniProtKB-KW"/>
</dbReference>
<dbReference type="InterPro" id="IPR003439">
    <property type="entry name" value="ABC_transporter-like_ATP-bd"/>
</dbReference>
<dbReference type="InterPro" id="IPR015854">
    <property type="entry name" value="ABC_transpr_LolD-like"/>
</dbReference>
<feature type="compositionally biased region" description="Basic and acidic residues" evidence="1">
    <location>
        <begin position="1"/>
        <end position="14"/>
    </location>
</feature>
<dbReference type="PANTHER" id="PTHR24220">
    <property type="entry name" value="IMPORT ATP-BINDING PROTEIN"/>
    <property type="match status" value="1"/>
</dbReference>
<evidence type="ECO:0000313" key="4">
    <source>
        <dbReference type="EMBL" id="VYT06388.1"/>
    </source>
</evidence>
<dbReference type="InterPro" id="IPR027417">
    <property type="entry name" value="P-loop_NTPase"/>
</dbReference>
<evidence type="ECO:0000313" key="5">
    <source>
        <dbReference type="Proteomes" id="UP000429211"/>
    </source>
</evidence>
<reference evidence="3 5" key="1">
    <citation type="journal article" date="2019" name="Nat. Med.">
        <title>A library of human gut bacterial isolates paired with longitudinal multiomics data enables mechanistic microbiome research.</title>
        <authorList>
            <person name="Poyet M."/>
            <person name="Groussin M."/>
            <person name="Gibbons S.M."/>
            <person name="Avila-Pacheco J."/>
            <person name="Jiang X."/>
            <person name="Kearney S.M."/>
            <person name="Perrotta A.R."/>
            <person name="Berdy B."/>
            <person name="Zhao S."/>
            <person name="Lieberman T.D."/>
            <person name="Swanson P.K."/>
            <person name="Smith M."/>
            <person name="Roesemann S."/>
            <person name="Alexander J.E."/>
            <person name="Rich S.A."/>
            <person name="Livny J."/>
            <person name="Vlamakis H."/>
            <person name="Clish C."/>
            <person name="Bullock K."/>
            <person name="Deik A."/>
            <person name="Scott J."/>
            <person name="Pierce K.A."/>
            <person name="Xavier R.J."/>
            <person name="Alm E.J."/>
        </authorList>
    </citation>
    <scope>NUCLEOTIDE SEQUENCE [LARGE SCALE GENOMIC DNA]</scope>
    <source>
        <strain evidence="3 5">BIOML-A2</strain>
    </source>
</reference>
<organism evidence="4">
    <name type="scientific">Bifidobacterium dentium</name>
    <dbReference type="NCBI Taxonomy" id="1689"/>
    <lineage>
        <taxon>Bacteria</taxon>
        <taxon>Bacillati</taxon>
        <taxon>Actinomycetota</taxon>
        <taxon>Actinomycetes</taxon>
        <taxon>Bifidobacteriales</taxon>
        <taxon>Bifidobacteriaceae</taxon>
        <taxon>Bifidobacterium</taxon>
    </lineage>
</organism>
<gene>
    <name evidence="4" type="primary">macB_5</name>
    <name evidence="4" type="ORF">BDLFYP24_02046</name>
    <name evidence="3" type="ORF">GBB04_04975</name>
</gene>
<evidence type="ECO:0000256" key="1">
    <source>
        <dbReference type="SAM" id="MobiDB-lite"/>
    </source>
</evidence>
<dbReference type="PROSITE" id="PS50893">
    <property type="entry name" value="ABC_TRANSPORTER_2"/>
    <property type="match status" value="1"/>
</dbReference>
<dbReference type="AlphaFoldDB" id="A0A6N2TLF4"/>
<accession>A0A6N2TLF4</accession>
<dbReference type="SUPFAM" id="SSF52540">
    <property type="entry name" value="P-loop containing nucleoside triphosphate hydrolases"/>
    <property type="match status" value="1"/>
</dbReference>